<dbReference type="PANTHER" id="PTHR43834">
    <property type="entry name" value="GTPASE DER"/>
    <property type="match status" value="1"/>
</dbReference>
<dbReference type="InterPro" id="IPR016484">
    <property type="entry name" value="GTPase_Der"/>
</dbReference>
<gene>
    <name evidence="11" type="ORF">C1SCF055_LOCUS6182</name>
</gene>
<dbReference type="NCBIfam" id="TIGR03594">
    <property type="entry name" value="GTPase_EngA"/>
    <property type="match status" value="1"/>
</dbReference>
<dbReference type="NCBIfam" id="TIGR00231">
    <property type="entry name" value="small_GTP"/>
    <property type="match status" value="2"/>
</dbReference>
<feature type="domain" description="G" evidence="9">
    <location>
        <begin position="21"/>
        <end position="139"/>
    </location>
</feature>
<name>A0A9P1BRU0_9DINO</name>
<dbReference type="EMBL" id="CAMXCT030000388">
    <property type="protein sequence ID" value="CAL4765417.1"/>
    <property type="molecule type" value="Genomic_DNA"/>
</dbReference>
<evidence type="ECO:0000256" key="1">
    <source>
        <dbReference type="ARBA" id="ARBA00008279"/>
    </source>
</evidence>
<sequence length="621" mass="70744">MRLPAYRFKREVPEDLEPIPVAIIGRPNVGKSTLFNRLQSGTRKQKKKNPVDHKAIVSNRAGTTRDRKDALAVFGGMLLRVIDTGGLETPNETLKSTLLQSMQEQVWKAIAEAQAILFVIDAQEGVTPTDVHIAQMLREGAGNADKYRELFKTNTPKEVPIILIANKAENAFIGPYLNDCYELGVGDPVIMSAKQNQGTEELYDRLFLEVGHLQQKEEEINPGTAFMDTGDPMLLEDEEEEPGEEDEVDEDEEADEQPSGPTLPWLSLEMSEAQRTSLRYLAHHPADPLGDLDPGLKAAVMHEHPGKWWLNAPQRALPTKEARDYVLRHRRAEEMENAMKIALVGRPSSGKSSIINALLQEERCIVDETDGTTMDSIVTDWCFKEQPIKLIDTCGLHKNFSYPGIRSPEFIEPGMGTKKAIRRAHVVVLCLDAVRHVKTTNNYNSCPTNFEVKLGQYVVDEGKCLVIAVNKWDLIHENDQAEYRETILNRIHEKFGIVKGVPVIFMSAKYNLNLPTLMTRSMALYKRWSARLPTSRLNTWLQAWMLRWPPPWQNGQKCNVKYVTQTRTRPPTFVLWTNSTYGEFPWTYLRQLRNAMREEFRISLGTKMGIRGHRRFFYMGI</sequence>
<evidence type="ECO:0000313" key="13">
    <source>
        <dbReference type="Proteomes" id="UP001152797"/>
    </source>
</evidence>
<dbReference type="GO" id="GO:0005525">
    <property type="term" value="F:GTP binding"/>
    <property type="evidence" value="ECO:0007669"/>
    <property type="project" value="UniProtKB-KW"/>
</dbReference>
<dbReference type="Pfam" id="PF01926">
    <property type="entry name" value="MMR_HSR1"/>
    <property type="match status" value="2"/>
</dbReference>
<dbReference type="InterPro" id="IPR005225">
    <property type="entry name" value="Small_GTP-bd"/>
</dbReference>
<dbReference type="InterPro" id="IPR015946">
    <property type="entry name" value="KH_dom-like_a/b"/>
</dbReference>
<evidence type="ECO:0000256" key="2">
    <source>
        <dbReference type="ARBA" id="ARBA00020953"/>
    </source>
</evidence>
<proteinExistence type="inferred from homology"/>
<dbReference type="OrthoDB" id="8954335at2759"/>
<dbReference type="EMBL" id="CAMXCT020000388">
    <property type="protein sequence ID" value="CAL1131480.1"/>
    <property type="molecule type" value="Genomic_DNA"/>
</dbReference>
<protein>
    <recommendedName>
        <fullName evidence="2">GTPase Der</fullName>
    </recommendedName>
    <alternativeName>
        <fullName evidence="7">GTP-binding protein EngA</fullName>
    </alternativeName>
</protein>
<feature type="domain" description="GTPase Der C-terminal KH-domain-like" evidence="10">
    <location>
        <begin position="531"/>
        <end position="602"/>
    </location>
</feature>
<keyword evidence="6" id="KW-0342">GTP-binding</keyword>
<comment type="caution">
    <text evidence="11">The sequence shown here is derived from an EMBL/GenBank/DDBJ whole genome shotgun (WGS) entry which is preliminary data.</text>
</comment>
<dbReference type="EMBL" id="CAMXCT010000388">
    <property type="protein sequence ID" value="CAI3978105.1"/>
    <property type="molecule type" value="Genomic_DNA"/>
</dbReference>
<dbReference type="PANTHER" id="PTHR43834:SF6">
    <property type="entry name" value="GTPASE DER"/>
    <property type="match status" value="1"/>
</dbReference>
<dbReference type="HAMAP" id="MF_00195">
    <property type="entry name" value="GTPase_Der"/>
    <property type="match status" value="1"/>
</dbReference>
<evidence type="ECO:0000259" key="10">
    <source>
        <dbReference type="Pfam" id="PF14714"/>
    </source>
</evidence>
<dbReference type="AlphaFoldDB" id="A0A9P1BRU0"/>
<evidence type="ECO:0000313" key="11">
    <source>
        <dbReference type="EMBL" id="CAI3978105.1"/>
    </source>
</evidence>
<reference evidence="11" key="1">
    <citation type="submission" date="2022-10" db="EMBL/GenBank/DDBJ databases">
        <authorList>
            <person name="Chen Y."/>
            <person name="Dougan E. K."/>
            <person name="Chan C."/>
            <person name="Rhodes N."/>
            <person name="Thang M."/>
        </authorList>
    </citation>
    <scope>NUCLEOTIDE SEQUENCE</scope>
</reference>
<feature type="compositionally biased region" description="Acidic residues" evidence="8">
    <location>
        <begin position="237"/>
        <end position="256"/>
    </location>
</feature>
<evidence type="ECO:0000256" key="8">
    <source>
        <dbReference type="SAM" id="MobiDB-lite"/>
    </source>
</evidence>
<feature type="region of interest" description="Disordered" evidence="8">
    <location>
        <begin position="237"/>
        <end position="265"/>
    </location>
</feature>
<dbReference type="InterPro" id="IPR006073">
    <property type="entry name" value="GTP-bd"/>
</dbReference>
<dbReference type="InterPro" id="IPR027417">
    <property type="entry name" value="P-loop_NTPase"/>
</dbReference>
<dbReference type="Gene3D" id="3.30.300.20">
    <property type="match status" value="1"/>
</dbReference>
<evidence type="ECO:0000259" key="9">
    <source>
        <dbReference type="Pfam" id="PF01926"/>
    </source>
</evidence>
<evidence type="ECO:0000313" key="12">
    <source>
        <dbReference type="EMBL" id="CAL4765417.1"/>
    </source>
</evidence>
<keyword evidence="13" id="KW-1185">Reference proteome</keyword>
<evidence type="ECO:0000256" key="6">
    <source>
        <dbReference type="ARBA" id="ARBA00023134"/>
    </source>
</evidence>
<dbReference type="InterPro" id="IPR032859">
    <property type="entry name" value="KH_dom-like"/>
</dbReference>
<dbReference type="PRINTS" id="PR00326">
    <property type="entry name" value="GTP1OBG"/>
</dbReference>
<comment type="similarity">
    <text evidence="1">Belongs to the TRAFAC class TrmE-Era-EngA-EngB-Septin-like GTPase superfamily. EngA (Der) GTPase family.</text>
</comment>
<dbReference type="Pfam" id="PF14714">
    <property type="entry name" value="KH_dom-like"/>
    <property type="match status" value="1"/>
</dbReference>
<evidence type="ECO:0000256" key="7">
    <source>
        <dbReference type="ARBA" id="ARBA00032345"/>
    </source>
</evidence>
<dbReference type="Gene3D" id="3.40.50.300">
    <property type="entry name" value="P-loop containing nucleotide triphosphate hydrolases"/>
    <property type="match status" value="2"/>
</dbReference>
<dbReference type="Proteomes" id="UP001152797">
    <property type="component" value="Unassembled WGS sequence"/>
</dbReference>
<evidence type="ECO:0000256" key="5">
    <source>
        <dbReference type="ARBA" id="ARBA00022741"/>
    </source>
</evidence>
<keyword evidence="3" id="KW-0690">Ribosome biogenesis</keyword>
<evidence type="ECO:0000256" key="3">
    <source>
        <dbReference type="ARBA" id="ARBA00022517"/>
    </source>
</evidence>
<organism evidence="11">
    <name type="scientific">Cladocopium goreaui</name>
    <dbReference type="NCBI Taxonomy" id="2562237"/>
    <lineage>
        <taxon>Eukaryota</taxon>
        <taxon>Sar</taxon>
        <taxon>Alveolata</taxon>
        <taxon>Dinophyceae</taxon>
        <taxon>Suessiales</taxon>
        <taxon>Symbiodiniaceae</taxon>
        <taxon>Cladocopium</taxon>
    </lineage>
</organism>
<dbReference type="CDD" id="cd01894">
    <property type="entry name" value="EngA1"/>
    <property type="match status" value="1"/>
</dbReference>
<keyword evidence="5" id="KW-0547">Nucleotide-binding</keyword>
<dbReference type="GO" id="GO:0042254">
    <property type="term" value="P:ribosome biogenesis"/>
    <property type="evidence" value="ECO:0007669"/>
    <property type="project" value="UniProtKB-KW"/>
</dbReference>
<accession>A0A9P1BRU0</accession>
<dbReference type="SUPFAM" id="SSF52540">
    <property type="entry name" value="P-loop containing nucleoside triphosphate hydrolases"/>
    <property type="match status" value="2"/>
</dbReference>
<feature type="domain" description="G" evidence="9">
    <location>
        <begin position="340"/>
        <end position="440"/>
    </location>
</feature>
<keyword evidence="4" id="KW-0677">Repeat</keyword>
<evidence type="ECO:0000256" key="4">
    <source>
        <dbReference type="ARBA" id="ARBA00022737"/>
    </source>
</evidence>
<reference evidence="12 13" key="2">
    <citation type="submission" date="2024-05" db="EMBL/GenBank/DDBJ databases">
        <authorList>
            <person name="Chen Y."/>
            <person name="Shah S."/>
            <person name="Dougan E. K."/>
            <person name="Thang M."/>
            <person name="Chan C."/>
        </authorList>
    </citation>
    <scope>NUCLEOTIDE SEQUENCE [LARGE SCALE GENOMIC DNA]</scope>
</reference>